<evidence type="ECO:0000256" key="5">
    <source>
        <dbReference type="ARBA" id="ARBA00030643"/>
    </source>
</evidence>
<evidence type="ECO:0000256" key="7">
    <source>
        <dbReference type="ARBA" id="ARBA00048782"/>
    </source>
</evidence>
<evidence type="ECO:0000259" key="9">
    <source>
        <dbReference type="Pfam" id="PF01625"/>
    </source>
</evidence>
<feature type="domain" description="Peptide methionine sulphoxide reductase MsrA" evidence="9">
    <location>
        <begin position="25"/>
        <end position="161"/>
    </location>
</feature>
<comment type="catalytic activity">
    <reaction evidence="6">
        <text>L-methionyl-[protein] + [thioredoxin]-disulfide + H2O = L-methionyl-(S)-S-oxide-[protein] + [thioredoxin]-dithiol</text>
        <dbReference type="Rhea" id="RHEA:14217"/>
        <dbReference type="Rhea" id="RHEA-COMP:10698"/>
        <dbReference type="Rhea" id="RHEA-COMP:10700"/>
        <dbReference type="Rhea" id="RHEA-COMP:12313"/>
        <dbReference type="Rhea" id="RHEA-COMP:12315"/>
        <dbReference type="ChEBI" id="CHEBI:15377"/>
        <dbReference type="ChEBI" id="CHEBI:16044"/>
        <dbReference type="ChEBI" id="CHEBI:29950"/>
        <dbReference type="ChEBI" id="CHEBI:44120"/>
        <dbReference type="ChEBI" id="CHEBI:50058"/>
        <dbReference type="EC" id="1.8.4.11"/>
    </reaction>
</comment>
<gene>
    <name evidence="10" type="ORF">ACFQ1C_11360</name>
</gene>
<organism evidence="10 11">
    <name type="scientific">Oceanisphaera ostreae</name>
    <dbReference type="NCBI Taxonomy" id="914151"/>
    <lineage>
        <taxon>Bacteria</taxon>
        <taxon>Pseudomonadati</taxon>
        <taxon>Pseudomonadota</taxon>
        <taxon>Gammaproteobacteria</taxon>
        <taxon>Aeromonadales</taxon>
        <taxon>Aeromonadaceae</taxon>
        <taxon>Oceanisphaera</taxon>
    </lineage>
</organism>
<evidence type="ECO:0000256" key="3">
    <source>
        <dbReference type="ARBA" id="ARBA00021129"/>
    </source>
</evidence>
<dbReference type="Proteomes" id="UP001597048">
    <property type="component" value="Unassembled WGS sequence"/>
</dbReference>
<keyword evidence="4 10" id="KW-0560">Oxidoreductase</keyword>
<feature type="signal peptide" evidence="8">
    <location>
        <begin position="1"/>
        <end position="23"/>
    </location>
</feature>
<dbReference type="EMBL" id="JBHTJS010000041">
    <property type="protein sequence ID" value="MFD1008753.1"/>
    <property type="molecule type" value="Genomic_DNA"/>
</dbReference>
<dbReference type="SUPFAM" id="SSF55068">
    <property type="entry name" value="Peptide methionine sulfoxide reductase"/>
    <property type="match status" value="1"/>
</dbReference>
<comment type="similarity">
    <text evidence="1">Belongs to the MsrA Met sulfoxide reductase family.</text>
</comment>
<evidence type="ECO:0000313" key="10">
    <source>
        <dbReference type="EMBL" id="MFD1008753.1"/>
    </source>
</evidence>
<dbReference type="PANTHER" id="PTHR42799">
    <property type="entry name" value="MITOCHONDRIAL PEPTIDE METHIONINE SULFOXIDE REDUCTASE"/>
    <property type="match status" value="1"/>
</dbReference>
<dbReference type="EC" id="1.8.4.11" evidence="2"/>
<reference evidence="11" key="1">
    <citation type="journal article" date="2019" name="Int. J. Syst. Evol. Microbiol.">
        <title>The Global Catalogue of Microorganisms (GCM) 10K type strain sequencing project: providing services to taxonomists for standard genome sequencing and annotation.</title>
        <authorList>
            <consortium name="The Broad Institute Genomics Platform"/>
            <consortium name="The Broad Institute Genome Sequencing Center for Infectious Disease"/>
            <person name="Wu L."/>
            <person name="Ma J."/>
        </authorList>
    </citation>
    <scope>NUCLEOTIDE SEQUENCE [LARGE SCALE GENOMIC DNA]</scope>
    <source>
        <strain evidence="11">CCUG 60525</strain>
    </source>
</reference>
<evidence type="ECO:0000256" key="4">
    <source>
        <dbReference type="ARBA" id="ARBA00023002"/>
    </source>
</evidence>
<evidence type="ECO:0000313" key="11">
    <source>
        <dbReference type="Proteomes" id="UP001597048"/>
    </source>
</evidence>
<dbReference type="PANTHER" id="PTHR42799:SF2">
    <property type="entry name" value="MITOCHONDRIAL PEPTIDE METHIONINE SULFOXIDE REDUCTASE"/>
    <property type="match status" value="1"/>
</dbReference>
<evidence type="ECO:0000256" key="2">
    <source>
        <dbReference type="ARBA" id="ARBA00012502"/>
    </source>
</evidence>
<dbReference type="InterPro" id="IPR050162">
    <property type="entry name" value="MsrA_MetSO_reductase"/>
</dbReference>
<dbReference type="InterPro" id="IPR036509">
    <property type="entry name" value="Met_Sox_Rdtase_MsrA_sf"/>
</dbReference>
<dbReference type="InterPro" id="IPR002569">
    <property type="entry name" value="Met_Sox_Rdtase_MsrA_dom"/>
</dbReference>
<keyword evidence="11" id="KW-1185">Reference proteome</keyword>
<evidence type="ECO:0000256" key="6">
    <source>
        <dbReference type="ARBA" id="ARBA00047806"/>
    </source>
</evidence>
<name>A0ABW3KKA1_9GAMM</name>
<evidence type="ECO:0000256" key="1">
    <source>
        <dbReference type="ARBA" id="ARBA00005591"/>
    </source>
</evidence>
<feature type="chain" id="PRO_5046204151" description="Peptide methionine sulfoxide reductase MsrA" evidence="8">
    <location>
        <begin position="24"/>
        <end position="192"/>
    </location>
</feature>
<dbReference type="RefSeq" id="WP_379558732.1">
    <property type="nucleotide sequence ID" value="NZ_JBHTJS010000041.1"/>
</dbReference>
<evidence type="ECO:0000256" key="8">
    <source>
        <dbReference type="SAM" id="SignalP"/>
    </source>
</evidence>
<dbReference type="Pfam" id="PF01625">
    <property type="entry name" value="PMSR"/>
    <property type="match status" value="1"/>
</dbReference>
<protein>
    <recommendedName>
        <fullName evidence="3">Peptide methionine sulfoxide reductase MsrA</fullName>
        <ecNumber evidence="2">1.8.4.11</ecNumber>
    </recommendedName>
    <alternativeName>
        <fullName evidence="5">Peptide-methionine (S)-S-oxide reductase</fullName>
    </alternativeName>
</protein>
<comment type="caution">
    <text evidence="10">The sequence shown here is derived from an EMBL/GenBank/DDBJ whole genome shotgun (WGS) entry which is preliminary data.</text>
</comment>
<proteinExistence type="inferred from homology"/>
<comment type="catalytic activity">
    <reaction evidence="7">
        <text>[thioredoxin]-disulfide + L-methionine + H2O = L-methionine (S)-S-oxide + [thioredoxin]-dithiol</text>
        <dbReference type="Rhea" id="RHEA:19993"/>
        <dbReference type="Rhea" id="RHEA-COMP:10698"/>
        <dbReference type="Rhea" id="RHEA-COMP:10700"/>
        <dbReference type="ChEBI" id="CHEBI:15377"/>
        <dbReference type="ChEBI" id="CHEBI:29950"/>
        <dbReference type="ChEBI" id="CHEBI:50058"/>
        <dbReference type="ChEBI" id="CHEBI:57844"/>
        <dbReference type="ChEBI" id="CHEBI:58772"/>
        <dbReference type="EC" id="1.8.4.11"/>
    </reaction>
</comment>
<keyword evidence="8" id="KW-0732">Signal</keyword>
<sequence>MFGKTITMLLLSFMAVLPAQTRAAQAVFAGGSFWVMEALFANRAGVTDITVGWVPTSRREQRRQAVRLEYDPQHISYGKLLTLYWAAIDAFDGEGQFCDRGQQYSPALYVQTALQQRFAQQSRAKIALEQDKRVRVRILPAGSFTPAAKRHQQYYQRHSLLYGGYRRMCGYPAGERLTLSALAGGPFATSAQ</sequence>
<dbReference type="Gene3D" id="3.30.1060.10">
    <property type="entry name" value="Peptide methionine sulphoxide reductase MsrA"/>
    <property type="match status" value="1"/>
</dbReference>
<accession>A0ABW3KKA1</accession>
<dbReference type="GO" id="GO:0008113">
    <property type="term" value="F:peptide-methionine (S)-S-oxide reductase activity"/>
    <property type="evidence" value="ECO:0007669"/>
    <property type="project" value="UniProtKB-EC"/>
</dbReference>